<organism evidence="2 3">
    <name type="scientific">Durusdinium trenchii</name>
    <dbReference type="NCBI Taxonomy" id="1381693"/>
    <lineage>
        <taxon>Eukaryota</taxon>
        <taxon>Sar</taxon>
        <taxon>Alveolata</taxon>
        <taxon>Dinophyceae</taxon>
        <taxon>Suessiales</taxon>
        <taxon>Symbiodiniaceae</taxon>
        <taxon>Durusdinium</taxon>
    </lineage>
</organism>
<gene>
    <name evidence="2" type="ORF">SCF082_LOCUS4319</name>
</gene>
<feature type="compositionally biased region" description="Basic and acidic residues" evidence="1">
    <location>
        <begin position="235"/>
        <end position="260"/>
    </location>
</feature>
<evidence type="ECO:0000313" key="2">
    <source>
        <dbReference type="EMBL" id="CAK8995349.1"/>
    </source>
</evidence>
<sequence>MAQYGELRRQVESLALRRQAESLALVRGCLDRLGVVAGADAVGVGEIVALELVSNFDEWKNKKRPDLPGGDADDLRILGCTRLSSGKRQLTLTDALTSMSQQAFDDWSHRGFRATREFLESVCENGGDFVTYHASFMRKSGLPDSYAAAHELRNLLQIVKLPPDRQVDCSNLAAIEQAVKRILEIQTAVRRNPKHPTFDAFDYNTRGSVDEVGGARAPGYAEWMAEQQRAEAKVLKNTREWRDEQAAERRRAAKTSGDRADSDDDPAGESKKKKNKKKKGAGAASASAP</sequence>
<name>A0ABP0I238_9DINO</name>
<proteinExistence type="predicted"/>
<dbReference type="Proteomes" id="UP001642464">
    <property type="component" value="Unassembled WGS sequence"/>
</dbReference>
<evidence type="ECO:0000313" key="3">
    <source>
        <dbReference type="Proteomes" id="UP001642464"/>
    </source>
</evidence>
<feature type="compositionally biased region" description="Basic residues" evidence="1">
    <location>
        <begin position="271"/>
        <end position="280"/>
    </location>
</feature>
<accession>A0ABP0I238</accession>
<reference evidence="2 3" key="1">
    <citation type="submission" date="2024-02" db="EMBL/GenBank/DDBJ databases">
        <authorList>
            <person name="Chen Y."/>
            <person name="Shah S."/>
            <person name="Dougan E. K."/>
            <person name="Thang M."/>
            <person name="Chan C."/>
        </authorList>
    </citation>
    <scope>NUCLEOTIDE SEQUENCE [LARGE SCALE GENOMIC DNA]</scope>
</reference>
<evidence type="ECO:0000256" key="1">
    <source>
        <dbReference type="SAM" id="MobiDB-lite"/>
    </source>
</evidence>
<feature type="region of interest" description="Disordered" evidence="1">
    <location>
        <begin position="235"/>
        <end position="289"/>
    </location>
</feature>
<comment type="caution">
    <text evidence="2">The sequence shown here is derived from an EMBL/GenBank/DDBJ whole genome shotgun (WGS) entry which is preliminary data.</text>
</comment>
<dbReference type="EMBL" id="CAXAMM010002225">
    <property type="protein sequence ID" value="CAK8995349.1"/>
    <property type="molecule type" value="Genomic_DNA"/>
</dbReference>
<protein>
    <submittedName>
        <fullName evidence="2">Uncharacterized protein</fullName>
    </submittedName>
</protein>
<keyword evidence="3" id="KW-1185">Reference proteome</keyword>